<name>A0ABU4TFG9_9PSEU</name>
<comment type="caution">
    <text evidence="2">The sequence shown here is derived from an EMBL/GenBank/DDBJ whole genome shotgun (WGS) entry which is preliminary data.</text>
</comment>
<reference evidence="2 3" key="1">
    <citation type="submission" date="2023-11" db="EMBL/GenBank/DDBJ databases">
        <title>Lentzea sokolovensis, sp. nov., Lentzea kristufkii, sp. nov., and Lentzea miocenensis, sp. nov., rare actinobacteria from Sokolov Coal Basin, Miocene lacustrine sediment, Czech Republic.</title>
        <authorList>
            <person name="Lara A."/>
            <person name="Kotroba L."/>
            <person name="Nouioui I."/>
            <person name="Neumann-Schaal M."/>
            <person name="Mast Y."/>
            <person name="Chronakova A."/>
        </authorList>
    </citation>
    <scope>NUCLEOTIDE SEQUENCE [LARGE SCALE GENOMIC DNA]</scope>
    <source>
        <strain evidence="2 3">BCCO 10_0856</strain>
    </source>
</reference>
<sequence>MSDGFDRFPDVRAVFATTRLTDLAQKAELLDGPTQTRIVRVLTARSKVVRGWATAERRAAVLLSLGLSLNVVAILCVATGAYSPWAVVALVVGTGALSAAALFLWRGNQDALALAIGTYVDITPWPEQNGDAVE</sequence>
<organism evidence="2 3">
    <name type="scientific">Lentzea miocenica</name>
    <dbReference type="NCBI Taxonomy" id="3095431"/>
    <lineage>
        <taxon>Bacteria</taxon>
        <taxon>Bacillati</taxon>
        <taxon>Actinomycetota</taxon>
        <taxon>Actinomycetes</taxon>
        <taxon>Pseudonocardiales</taxon>
        <taxon>Pseudonocardiaceae</taxon>
        <taxon>Lentzea</taxon>
    </lineage>
</organism>
<gene>
    <name evidence="2" type="ORF">SK803_42515</name>
</gene>
<feature type="transmembrane region" description="Helical" evidence="1">
    <location>
        <begin position="86"/>
        <end position="105"/>
    </location>
</feature>
<keyword evidence="1" id="KW-1133">Transmembrane helix</keyword>
<dbReference type="Proteomes" id="UP001285521">
    <property type="component" value="Unassembled WGS sequence"/>
</dbReference>
<evidence type="ECO:0000313" key="2">
    <source>
        <dbReference type="EMBL" id="MDX8036911.1"/>
    </source>
</evidence>
<dbReference type="RefSeq" id="WP_319971907.1">
    <property type="nucleotide sequence ID" value="NZ_JAXAVW010000051.1"/>
</dbReference>
<keyword evidence="1" id="KW-0812">Transmembrane</keyword>
<keyword evidence="3" id="KW-1185">Reference proteome</keyword>
<evidence type="ECO:0000256" key="1">
    <source>
        <dbReference type="SAM" id="Phobius"/>
    </source>
</evidence>
<proteinExistence type="predicted"/>
<dbReference type="EMBL" id="JAXAVW010000051">
    <property type="protein sequence ID" value="MDX8036911.1"/>
    <property type="molecule type" value="Genomic_DNA"/>
</dbReference>
<evidence type="ECO:0008006" key="4">
    <source>
        <dbReference type="Google" id="ProtNLM"/>
    </source>
</evidence>
<feature type="transmembrane region" description="Helical" evidence="1">
    <location>
        <begin position="60"/>
        <end position="80"/>
    </location>
</feature>
<evidence type="ECO:0000313" key="3">
    <source>
        <dbReference type="Proteomes" id="UP001285521"/>
    </source>
</evidence>
<keyword evidence="1" id="KW-0472">Membrane</keyword>
<accession>A0ABU4TFG9</accession>
<protein>
    <recommendedName>
        <fullName evidence="4">Holin-X, holin superfamily III</fullName>
    </recommendedName>
</protein>